<evidence type="ECO:0000313" key="1">
    <source>
        <dbReference type="EMBL" id="MCE3051390.1"/>
    </source>
</evidence>
<organism evidence="1 2">
    <name type="scientific">Datura stramonium</name>
    <name type="common">Jimsonweed</name>
    <name type="synonym">Common thornapple</name>
    <dbReference type="NCBI Taxonomy" id="4076"/>
    <lineage>
        <taxon>Eukaryota</taxon>
        <taxon>Viridiplantae</taxon>
        <taxon>Streptophyta</taxon>
        <taxon>Embryophyta</taxon>
        <taxon>Tracheophyta</taxon>
        <taxon>Spermatophyta</taxon>
        <taxon>Magnoliopsida</taxon>
        <taxon>eudicotyledons</taxon>
        <taxon>Gunneridae</taxon>
        <taxon>Pentapetalae</taxon>
        <taxon>asterids</taxon>
        <taxon>lamiids</taxon>
        <taxon>Solanales</taxon>
        <taxon>Solanaceae</taxon>
        <taxon>Solanoideae</taxon>
        <taxon>Datureae</taxon>
        <taxon>Datura</taxon>
    </lineage>
</organism>
<name>A0ABS8WKN8_DATST</name>
<protein>
    <submittedName>
        <fullName evidence="1">Uncharacterized protein</fullName>
    </submittedName>
</protein>
<feature type="non-terminal residue" evidence="1">
    <location>
        <position position="1"/>
    </location>
</feature>
<comment type="caution">
    <text evidence="1">The sequence shown here is derived from an EMBL/GenBank/DDBJ whole genome shotgun (WGS) entry which is preliminary data.</text>
</comment>
<keyword evidence="2" id="KW-1185">Reference proteome</keyword>
<dbReference type="Proteomes" id="UP000823775">
    <property type="component" value="Unassembled WGS sequence"/>
</dbReference>
<reference evidence="1 2" key="1">
    <citation type="journal article" date="2021" name="BMC Genomics">
        <title>Datura genome reveals duplications of psychoactive alkaloid biosynthetic genes and high mutation rate following tissue culture.</title>
        <authorList>
            <person name="Rajewski A."/>
            <person name="Carter-House D."/>
            <person name="Stajich J."/>
            <person name="Litt A."/>
        </authorList>
    </citation>
    <scope>NUCLEOTIDE SEQUENCE [LARGE SCALE GENOMIC DNA]</scope>
    <source>
        <strain evidence="1">AR-01</strain>
    </source>
</reference>
<evidence type="ECO:0000313" key="2">
    <source>
        <dbReference type="Proteomes" id="UP000823775"/>
    </source>
</evidence>
<proteinExistence type="predicted"/>
<sequence>LGFVKSITPYYVNPNAKGFNPTVRCEYHSNTQGHSTKNCWTLKRIIEKLIDDKKVVIHNEEAANVTNNPLPTHNIVHVV</sequence>
<dbReference type="PANTHER" id="PTHR32108">
    <property type="entry name" value="DNA-DIRECTED RNA POLYMERASE SUBUNIT ALPHA"/>
    <property type="match status" value="1"/>
</dbReference>
<dbReference type="PANTHER" id="PTHR32108:SF9">
    <property type="entry name" value="REVERSE TRANSCRIPTASE RNASE H-LIKE DOMAIN-CONTAINING PROTEIN"/>
    <property type="match status" value="1"/>
</dbReference>
<accession>A0ABS8WKN8</accession>
<dbReference type="EMBL" id="JACEIK010008492">
    <property type="protein sequence ID" value="MCE3051390.1"/>
    <property type="molecule type" value="Genomic_DNA"/>
</dbReference>
<gene>
    <name evidence="1" type="ORF">HAX54_049711</name>
</gene>
<feature type="non-terminal residue" evidence="1">
    <location>
        <position position="79"/>
    </location>
</feature>